<reference evidence="4" key="1">
    <citation type="journal article" date="2014" name="PLoS ONE">
        <title>Transcriptome-Based Identification of ABC Transporters in the Western Tarnished Plant Bug Lygus hesperus.</title>
        <authorList>
            <person name="Hull J.J."/>
            <person name="Chaney K."/>
            <person name="Geib S.M."/>
            <person name="Fabrick J.A."/>
            <person name="Brent C.S."/>
            <person name="Walsh D."/>
            <person name="Lavine L.C."/>
        </authorList>
    </citation>
    <scope>NUCLEOTIDE SEQUENCE</scope>
</reference>
<name>A0A0A9Y704_LYGHE</name>
<evidence type="ECO:0000256" key="2">
    <source>
        <dbReference type="SAM" id="MobiDB-lite"/>
    </source>
</evidence>
<evidence type="ECO:0000259" key="3">
    <source>
        <dbReference type="PROSITE" id="PS50072"/>
    </source>
</evidence>
<dbReference type="Pfam" id="PF00160">
    <property type="entry name" value="Pro_isomerase"/>
    <property type="match status" value="1"/>
</dbReference>
<dbReference type="EMBL" id="GDHC01000619">
    <property type="protein sequence ID" value="JAQ18010.1"/>
    <property type="molecule type" value="Transcribed_RNA"/>
</dbReference>
<keyword evidence="1 4" id="KW-0413">Isomerase</keyword>
<gene>
    <name evidence="4" type="primary">cyp11</name>
    <name evidence="4" type="ORF">CM83_31397</name>
    <name evidence="5" type="ORF">g.10733</name>
</gene>
<dbReference type="EC" id="5.2.1.8" evidence="1"/>
<dbReference type="InterPro" id="IPR002130">
    <property type="entry name" value="Cyclophilin-type_PPIase_dom"/>
</dbReference>
<organism evidence="4">
    <name type="scientific">Lygus hesperus</name>
    <name type="common">Western plant bug</name>
    <dbReference type="NCBI Taxonomy" id="30085"/>
    <lineage>
        <taxon>Eukaryota</taxon>
        <taxon>Metazoa</taxon>
        <taxon>Ecdysozoa</taxon>
        <taxon>Arthropoda</taxon>
        <taxon>Hexapoda</taxon>
        <taxon>Insecta</taxon>
        <taxon>Pterygota</taxon>
        <taxon>Neoptera</taxon>
        <taxon>Paraneoptera</taxon>
        <taxon>Hemiptera</taxon>
        <taxon>Heteroptera</taxon>
        <taxon>Panheteroptera</taxon>
        <taxon>Cimicomorpha</taxon>
        <taxon>Miridae</taxon>
        <taxon>Mirini</taxon>
        <taxon>Lygus</taxon>
    </lineage>
</organism>
<dbReference type="SUPFAM" id="SSF50891">
    <property type="entry name" value="Cyclophilin-like"/>
    <property type="match status" value="1"/>
</dbReference>
<sequence length="222" mass="24022">MIQGGDIENNDGSGGESIYGVYFADENFIRRHHSRGMLSMANVGPNTNSSQFFITYQPTPLFNGRNVVFGKLVGGWEVLDAMEMVPIDHDDRPCSDITIRNCGIVASTVSAVSGAEEQAAAQGNQDAGACTQVETTAAPNDACASLGRRKLSALRELRFRVQGVSQSDVERLGAGNRDGDGDNRKATRVIPPKGAHSQLEKCMNQTAFECEEWEEQHGKGKK</sequence>
<comment type="catalytic activity">
    <reaction evidence="1">
        <text>[protein]-peptidylproline (omega=180) = [protein]-peptidylproline (omega=0)</text>
        <dbReference type="Rhea" id="RHEA:16237"/>
        <dbReference type="Rhea" id="RHEA-COMP:10747"/>
        <dbReference type="Rhea" id="RHEA-COMP:10748"/>
        <dbReference type="ChEBI" id="CHEBI:83833"/>
        <dbReference type="ChEBI" id="CHEBI:83834"/>
        <dbReference type="EC" id="5.2.1.8"/>
    </reaction>
</comment>
<dbReference type="GO" id="GO:0006457">
    <property type="term" value="P:protein folding"/>
    <property type="evidence" value="ECO:0007669"/>
    <property type="project" value="TreeGrafter"/>
</dbReference>
<comment type="similarity">
    <text evidence="1">Belongs to the cyclophilin-type PPIase family.</text>
</comment>
<reference evidence="4" key="2">
    <citation type="submission" date="2014-07" db="EMBL/GenBank/DDBJ databases">
        <authorList>
            <person name="Hull J."/>
        </authorList>
    </citation>
    <scope>NUCLEOTIDE SEQUENCE</scope>
</reference>
<feature type="domain" description="PPIase cyclophilin-type" evidence="3">
    <location>
        <begin position="1"/>
        <end position="104"/>
    </location>
</feature>
<keyword evidence="1" id="KW-0697">Rotamase</keyword>
<dbReference type="InterPro" id="IPR029000">
    <property type="entry name" value="Cyclophilin-like_dom_sf"/>
</dbReference>
<dbReference type="EMBL" id="GBHO01016736">
    <property type="protein sequence ID" value="JAG26868.1"/>
    <property type="molecule type" value="Transcribed_RNA"/>
</dbReference>
<evidence type="ECO:0000256" key="1">
    <source>
        <dbReference type="RuleBase" id="RU363019"/>
    </source>
</evidence>
<dbReference type="PROSITE" id="PS50072">
    <property type="entry name" value="CSA_PPIASE_2"/>
    <property type="match status" value="1"/>
</dbReference>
<feature type="region of interest" description="Disordered" evidence="2">
    <location>
        <begin position="170"/>
        <end position="198"/>
    </location>
</feature>
<proteinExistence type="inferred from homology"/>
<dbReference type="AlphaFoldDB" id="A0A0A9Y704"/>
<dbReference type="GO" id="GO:0003755">
    <property type="term" value="F:peptidyl-prolyl cis-trans isomerase activity"/>
    <property type="evidence" value="ECO:0007669"/>
    <property type="project" value="UniProtKB-UniRule"/>
</dbReference>
<protein>
    <recommendedName>
        <fullName evidence="1">Peptidyl-prolyl cis-trans isomerase</fullName>
        <shortName evidence="1">PPIase</shortName>
        <ecNumber evidence="1">5.2.1.8</ecNumber>
    </recommendedName>
</protein>
<evidence type="ECO:0000313" key="5">
    <source>
        <dbReference type="EMBL" id="JAQ18010.1"/>
    </source>
</evidence>
<reference evidence="5" key="3">
    <citation type="journal article" date="2016" name="Gigascience">
        <title>De novo construction of an expanded transcriptome assembly for the western tarnished plant bug, Lygus hesperus.</title>
        <authorList>
            <person name="Tassone E.E."/>
            <person name="Geib S.M."/>
            <person name="Hall B."/>
            <person name="Fabrick J.A."/>
            <person name="Brent C.S."/>
            <person name="Hull J.J."/>
        </authorList>
    </citation>
    <scope>NUCLEOTIDE SEQUENCE</scope>
</reference>
<evidence type="ECO:0000313" key="4">
    <source>
        <dbReference type="EMBL" id="JAG26868.1"/>
    </source>
</evidence>
<comment type="function">
    <text evidence="1">PPIases accelerate the folding of proteins. It catalyzes the cis-trans isomerization of proline imidic peptide bonds in oligopeptides.</text>
</comment>
<dbReference type="GO" id="GO:0016018">
    <property type="term" value="F:cyclosporin A binding"/>
    <property type="evidence" value="ECO:0007669"/>
    <property type="project" value="TreeGrafter"/>
</dbReference>
<dbReference type="PANTHER" id="PTHR11071">
    <property type="entry name" value="PEPTIDYL-PROLYL CIS-TRANS ISOMERASE"/>
    <property type="match status" value="1"/>
</dbReference>
<dbReference type="PRINTS" id="PR00153">
    <property type="entry name" value="CSAPPISMRASE"/>
</dbReference>
<dbReference type="Gene3D" id="2.40.100.10">
    <property type="entry name" value="Cyclophilin-like"/>
    <property type="match status" value="1"/>
</dbReference>
<dbReference type="GO" id="GO:0005737">
    <property type="term" value="C:cytoplasm"/>
    <property type="evidence" value="ECO:0007669"/>
    <property type="project" value="TreeGrafter"/>
</dbReference>
<dbReference type="PANTHER" id="PTHR11071:SF561">
    <property type="entry name" value="PEPTIDYL-PROLYL CIS-TRANS ISOMERASE D-RELATED"/>
    <property type="match status" value="1"/>
</dbReference>
<accession>A0A0A9Y704</accession>